<protein>
    <submittedName>
        <fullName evidence="1">Uncharacterized protein</fullName>
    </submittedName>
</protein>
<name>A0A3S9HEK4_9BURK</name>
<proteinExistence type="predicted"/>
<dbReference type="KEGG" id="upv:EJN92_00065"/>
<dbReference type="AlphaFoldDB" id="A0A3S9HEK4"/>
<sequence>MPNYLALRQRTYSQKKITDYMSPEGLVFMTPYWELCLKGEVTGYRRSYQDPHTGQARVVDVMMEPEISQEQCSDRCLCPSDRRHR</sequence>
<dbReference type="RefSeq" id="WP_126125965.1">
    <property type="nucleotide sequence ID" value="NZ_CP034464.1"/>
</dbReference>
<gene>
    <name evidence="1" type="ORF">EJN92_00065</name>
</gene>
<reference evidence="1 2" key="1">
    <citation type="journal article" date="2011" name="Int. J. Syst. Evol. Microbiol.">
        <title>Description of Undibacterium oligocarboniphilum sp. nov., isolated from purified water, and Undibacterium pigrum strain CCUG 49012 as the type strain of Undibacterium parvum sp. nov., and emended descriptions of the genus Undibacterium and the species Undibacterium pigrum.</title>
        <authorList>
            <person name="Eder W."/>
            <person name="Wanner G."/>
            <person name="Ludwig W."/>
            <person name="Busse H.J."/>
            <person name="Ziemke-Kageler F."/>
            <person name="Lang E."/>
        </authorList>
    </citation>
    <scope>NUCLEOTIDE SEQUENCE [LARGE SCALE GENOMIC DNA]</scope>
    <source>
        <strain evidence="1 2">DSM 23061</strain>
    </source>
</reference>
<evidence type="ECO:0000313" key="1">
    <source>
        <dbReference type="EMBL" id="AZP10566.1"/>
    </source>
</evidence>
<dbReference type="EMBL" id="CP034464">
    <property type="protein sequence ID" value="AZP10566.1"/>
    <property type="molecule type" value="Genomic_DNA"/>
</dbReference>
<organism evidence="1 2">
    <name type="scientific">Undibacterium parvum</name>
    <dbReference type="NCBI Taxonomy" id="401471"/>
    <lineage>
        <taxon>Bacteria</taxon>
        <taxon>Pseudomonadati</taxon>
        <taxon>Pseudomonadota</taxon>
        <taxon>Betaproteobacteria</taxon>
        <taxon>Burkholderiales</taxon>
        <taxon>Oxalobacteraceae</taxon>
        <taxon>Undibacterium</taxon>
    </lineage>
</organism>
<evidence type="ECO:0000313" key="2">
    <source>
        <dbReference type="Proteomes" id="UP000275663"/>
    </source>
</evidence>
<dbReference type="Proteomes" id="UP000275663">
    <property type="component" value="Chromosome"/>
</dbReference>
<keyword evidence="2" id="KW-1185">Reference proteome</keyword>
<accession>A0A3S9HEK4</accession>